<dbReference type="Proteomes" id="UP001215231">
    <property type="component" value="Chromosome"/>
</dbReference>
<organism evidence="4 5">
    <name type="scientific">Thalassomonas haliotis</name>
    <dbReference type="NCBI Taxonomy" id="485448"/>
    <lineage>
        <taxon>Bacteria</taxon>
        <taxon>Pseudomonadati</taxon>
        <taxon>Pseudomonadota</taxon>
        <taxon>Gammaproteobacteria</taxon>
        <taxon>Alteromonadales</taxon>
        <taxon>Colwelliaceae</taxon>
        <taxon>Thalassomonas</taxon>
    </lineage>
</organism>
<keyword evidence="2" id="KW-0378">Hydrolase</keyword>
<feature type="chain" id="PRO_5046801481" evidence="3">
    <location>
        <begin position="23"/>
        <end position="706"/>
    </location>
</feature>
<dbReference type="InterPro" id="IPR039461">
    <property type="entry name" value="Peptidase_M49"/>
</dbReference>
<sequence>MKLTKIAAALSFALALSGCSEPQESQTSSAAQTQVAAGHAYDSKAAHDSAQSSTDFQWQADRFADIRVLRYQVPGFEELPLKTKELLFYLYKAALSGRDMTWDQNNKYNLTVRHTLEAIMADYPGDRSSEAFAKFTEYTKRVWFSNGIHHHYMSGKILPEFSSETFAAYVKAVADKGKLPLAGKQSADDLIALLTPVMFDPKVAAKMVDQSAGIDNVVASAVNFYEGVTEQEVSDFYKAKTNVDDKRPVSWGLNSKLVKKDGKLTEQVWKVGGMYDKAISEIVHWLDKAASVAENEQQRKALALLAKYYRSGDLKDFDDYSIEWVKDIHSDVDVVNGFIEVYDDPLAYRGAFESVVSVKDHHATKVIAAIAEQAQWFEDNSPLIDAHKKKSVKGITGKAITVVVESGDASPSTPIGINLPNANWIRAEHGSKSVSLTNIVNAYDNVRGGSLAEFAWDEAELNRGKEFGPLGSHLHTDLHEVIGHASGQINPGVGTPKETLKQYSSALEEGRADLVALYYLMDDKLVEMGVMPSLEVGKASYDQYIRNGMMLQLRRLKLGEEIEEAHMRNRQLVASWVFEKGAKDNVIEKRVRDGKTYFVINDYVKLRTLFGDLLRELQRIKSEGDFAAGQALIENYAVKVDEKLHQEVLNRYEKLNLAPYSGFINPKLEAVYKDGKMVDVTISYPDNFQQQMMEYGRDYGLLPVMN</sequence>
<protein>
    <submittedName>
        <fullName evidence="4">Dihydrofolate reductase</fullName>
    </submittedName>
</protein>
<evidence type="ECO:0000313" key="4">
    <source>
        <dbReference type="EMBL" id="WDE10104.1"/>
    </source>
</evidence>
<gene>
    <name evidence="4" type="ORF">H3N35_17645</name>
</gene>
<proteinExistence type="predicted"/>
<evidence type="ECO:0000256" key="2">
    <source>
        <dbReference type="ARBA" id="ARBA00022801"/>
    </source>
</evidence>
<evidence type="ECO:0000256" key="1">
    <source>
        <dbReference type="ARBA" id="ARBA00022723"/>
    </source>
</evidence>
<name>A0ABY7VAK6_9GAMM</name>
<keyword evidence="1" id="KW-0479">Metal-binding</keyword>
<keyword evidence="3" id="KW-0732">Signal</keyword>
<keyword evidence="5" id="KW-1185">Reference proteome</keyword>
<evidence type="ECO:0000313" key="5">
    <source>
        <dbReference type="Proteomes" id="UP001215231"/>
    </source>
</evidence>
<dbReference type="PROSITE" id="PS51257">
    <property type="entry name" value="PROKAR_LIPOPROTEIN"/>
    <property type="match status" value="1"/>
</dbReference>
<dbReference type="Pfam" id="PF03571">
    <property type="entry name" value="Peptidase_M49"/>
    <property type="match status" value="2"/>
</dbReference>
<dbReference type="EMBL" id="CP059693">
    <property type="protein sequence ID" value="WDE10104.1"/>
    <property type="molecule type" value="Genomic_DNA"/>
</dbReference>
<accession>A0ABY7VAK6</accession>
<evidence type="ECO:0000256" key="3">
    <source>
        <dbReference type="SAM" id="SignalP"/>
    </source>
</evidence>
<dbReference type="PANTHER" id="PTHR23422:SF11">
    <property type="entry name" value="DIPEPTIDYL PEPTIDASE 3"/>
    <property type="match status" value="1"/>
</dbReference>
<dbReference type="RefSeq" id="WP_274050119.1">
    <property type="nucleotide sequence ID" value="NZ_CP059693.1"/>
</dbReference>
<reference evidence="4 5" key="1">
    <citation type="journal article" date="2022" name="Mar. Drugs">
        <title>Bioassay-Guided Fractionation Leads to the Detection of Cholic Acid Generated by the Rare Thalassomonas sp.</title>
        <authorList>
            <person name="Pheiffer F."/>
            <person name="Schneider Y.K."/>
            <person name="Hansen E.H."/>
            <person name="Andersen J.H."/>
            <person name="Isaksson J."/>
            <person name="Busche T."/>
            <person name="R C."/>
            <person name="Kalinowski J."/>
            <person name="Zyl L.V."/>
            <person name="Trindade M."/>
        </authorList>
    </citation>
    <scope>NUCLEOTIDE SEQUENCE [LARGE SCALE GENOMIC DNA]</scope>
    <source>
        <strain evidence="4 5">A5K-61T</strain>
    </source>
</reference>
<feature type="signal peptide" evidence="3">
    <location>
        <begin position="1"/>
        <end position="22"/>
    </location>
</feature>
<dbReference type="PANTHER" id="PTHR23422">
    <property type="entry name" value="DIPEPTIDYL PEPTIDASE III-RELATED"/>
    <property type="match status" value="1"/>
</dbReference>
<dbReference type="Gene3D" id="3.30.540.30">
    <property type="match status" value="1"/>
</dbReference>